<keyword evidence="1" id="KW-1185">Reference proteome</keyword>
<organism evidence="1 2">
    <name type="scientific">Romanomermis culicivorax</name>
    <name type="common">Nematode worm</name>
    <dbReference type="NCBI Taxonomy" id="13658"/>
    <lineage>
        <taxon>Eukaryota</taxon>
        <taxon>Metazoa</taxon>
        <taxon>Ecdysozoa</taxon>
        <taxon>Nematoda</taxon>
        <taxon>Enoplea</taxon>
        <taxon>Dorylaimia</taxon>
        <taxon>Mermithida</taxon>
        <taxon>Mermithoidea</taxon>
        <taxon>Mermithidae</taxon>
        <taxon>Romanomermis</taxon>
    </lineage>
</organism>
<evidence type="ECO:0000313" key="1">
    <source>
        <dbReference type="Proteomes" id="UP000887565"/>
    </source>
</evidence>
<accession>A0A915HQG9</accession>
<evidence type="ECO:0000313" key="2">
    <source>
        <dbReference type="WBParaSite" id="nRc.2.0.1.t04188-RA"/>
    </source>
</evidence>
<dbReference type="AlphaFoldDB" id="A0A915HQG9"/>
<dbReference type="Proteomes" id="UP000887565">
    <property type="component" value="Unplaced"/>
</dbReference>
<sequence>MLAYDTVTLIIFHEALKQRNVLDNPMIKILSLINETKTMSQASCCVQVTGSEAETTNYGISHVNPTVLSSIFENLLSIDCTERLVSMLPSKKPIPRLDRILLTANPTRGVIFIICPLNKTID</sequence>
<dbReference type="WBParaSite" id="nRc.2.0.1.t04188-RA">
    <property type="protein sequence ID" value="nRc.2.0.1.t04188-RA"/>
    <property type="gene ID" value="nRc.2.0.1.g04188"/>
</dbReference>
<name>A0A915HQG9_ROMCU</name>
<reference evidence="2" key="1">
    <citation type="submission" date="2022-11" db="UniProtKB">
        <authorList>
            <consortium name="WormBaseParasite"/>
        </authorList>
    </citation>
    <scope>IDENTIFICATION</scope>
</reference>
<protein>
    <submittedName>
        <fullName evidence="2">Uncharacterized protein</fullName>
    </submittedName>
</protein>
<proteinExistence type="predicted"/>